<comment type="caution">
    <text evidence="2">The sequence shown here is derived from an EMBL/GenBank/DDBJ whole genome shotgun (WGS) entry which is preliminary data.</text>
</comment>
<evidence type="ECO:0000313" key="3">
    <source>
        <dbReference type="Proteomes" id="UP000289340"/>
    </source>
</evidence>
<feature type="region of interest" description="Disordered" evidence="1">
    <location>
        <begin position="1"/>
        <end position="23"/>
    </location>
</feature>
<dbReference type="AlphaFoldDB" id="A0A445LHT4"/>
<protein>
    <submittedName>
        <fullName evidence="2">Uncharacterized protein</fullName>
    </submittedName>
</protein>
<organism evidence="2 3">
    <name type="scientific">Glycine soja</name>
    <name type="common">Wild soybean</name>
    <dbReference type="NCBI Taxonomy" id="3848"/>
    <lineage>
        <taxon>Eukaryota</taxon>
        <taxon>Viridiplantae</taxon>
        <taxon>Streptophyta</taxon>
        <taxon>Embryophyta</taxon>
        <taxon>Tracheophyta</taxon>
        <taxon>Spermatophyta</taxon>
        <taxon>Magnoliopsida</taxon>
        <taxon>eudicotyledons</taxon>
        <taxon>Gunneridae</taxon>
        <taxon>Pentapetalae</taxon>
        <taxon>rosids</taxon>
        <taxon>fabids</taxon>
        <taxon>Fabales</taxon>
        <taxon>Fabaceae</taxon>
        <taxon>Papilionoideae</taxon>
        <taxon>50 kb inversion clade</taxon>
        <taxon>NPAAA clade</taxon>
        <taxon>indigoferoid/millettioid clade</taxon>
        <taxon>Phaseoleae</taxon>
        <taxon>Glycine</taxon>
        <taxon>Glycine subgen. Soja</taxon>
    </lineage>
</organism>
<reference evidence="2 3" key="1">
    <citation type="submission" date="2018-09" db="EMBL/GenBank/DDBJ databases">
        <title>A high-quality reference genome of wild soybean provides a powerful tool to mine soybean genomes.</title>
        <authorList>
            <person name="Xie M."/>
            <person name="Chung C.Y.L."/>
            <person name="Li M.-W."/>
            <person name="Wong F.-L."/>
            <person name="Chan T.-F."/>
            <person name="Lam H.-M."/>
        </authorList>
    </citation>
    <scope>NUCLEOTIDE SEQUENCE [LARGE SCALE GENOMIC DNA]</scope>
    <source>
        <strain evidence="3">cv. W05</strain>
        <tissue evidence="2">Hypocotyl of etiolated seedlings</tissue>
    </source>
</reference>
<dbReference type="EMBL" id="QZWG01000002">
    <property type="protein sequence ID" value="RZC22771.1"/>
    <property type="molecule type" value="Genomic_DNA"/>
</dbReference>
<sequence>MLSACMDPFHSRNSGGTRGDSAASPGWFALDSWDEVMSDLSGKVDTLARAWAIAQGSRALKPPMLLTHVESHMAQEKDVVRRLNSSPPQHVNSQIQLGSHQFPPPPTMDDIGIFQSQSQLMGMSQPISRNPFFNSNQIGSSSSSSSMPIRKMQVLPHAFPYVGNINGDGFKAFISNLEKPIKKIDFIDLVNVDDDNNSDVEVMDLDLKL</sequence>
<name>A0A445LHT4_GLYSO</name>
<evidence type="ECO:0000256" key="1">
    <source>
        <dbReference type="SAM" id="MobiDB-lite"/>
    </source>
</evidence>
<accession>A0A445LHT4</accession>
<evidence type="ECO:0000313" key="2">
    <source>
        <dbReference type="EMBL" id="RZC22771.1"/>
    </source>
</evidence>
<dbReference type="Proteomes" id="UP000289340">
    <property type="component" value="Chromosome 2"/>
</dbReference>
<gene>
    <name evidence="2" type="ORF">D0Y65_002573</name>
</gene>
<keyword evidence="3" id="KW-1185">Reference proteome</keyword>
<proteinExistence type="predicted"/>